<reference evidence="6" key="1">
    <citation type="submission" date="2022-10" db="EMBL/GenBank/DDBJ databases">
        <title>The complete genomes of actinobacterial strains from the NBC collection.</title>
        <authorList>
            <person name="Joergensen T.S."/>
            <person name="Alvarez Arevalo M."/>
            <person name="Sterndorff E.B."/>
            <person name="Faurdal D."/>
            <person name="Vuksanovic O."/>
            <person name="Mourched A.-S."/>
            <person name="Charusanti P."/>
            <person name="Shaw S."/>
            <person name="Blin K."/>
            <person name="Weber T."/>
        </authorList>
    </citation>
    <scope>NUCLEOTIDE SEQUENCE</scope>
    <source>
        <strain evidence="6">NBC_01482</strain>
    </source>
</reference>
<dbReference type="Pfam" id="PF26580">
    <property type="entry name" value="Mtb12_C"/>
    <property type="match status" value="1"/>
</dbReference>
<protein>
    <recommendedName>
        <fullName evidence="5">Low molecular weight antigen MTB12-like C-terminal domain-containing protein</fullName>
    </recommendedName>
</protein>
<sequence>MTHLFVRRVLAAAGAMAVVSATVIGCSSSNDDSASTTTTATSAPAAQATSAQADSNDPAVKEITDVFVAFFDGKTSADTKAGLVENGSTFAPTLEAQASNPMTAGSTATVSTVKLDDSTHASVTYSVLINGNPALPNQAGKAISVDGKWKVAAATFCGLLKLQGGAPAGC</sequence>
<keyword evidence="1 4" id="KW-0732">Signal</keyword>
<dbReference type="PROSITE" id="PS51257">
    <property type="entry name" value="PROKAR_LIPOPROTEIN"/>
    <property type="match status" value="1"/>
</dbReference>
<dbReference type="Proteomes" id="UP001432062">
    <property type="component" value="Chromosome"/>
</dbReference>
<feature type="domain" description="Low molecular weight antigen MTB12-like C-terminal" evidence="5">
    <location>
        <begin position="58"/>
        <end position="165"/>
    </location>
</feature>
<feature type="chain" id="PRO_5045820601" description="Low molecular weight antigen MTB12-like C-terminal domain-containing protein" evidence="4">
    <location>
        <begin position="22"/>
        <end position="170"/>
    </location>
</feature>
<evidence type="ECO:0000313" key="7">
    <source>
        <dbReference type="Proteomes" id="UP001432062"/>
    </source>
</evidence>
<organism evidence="6 7">
    <name type="scientific">Nocardia vinacea</name>
    <dbReference type="NCBI Taxonomy" id="96468"/>
    <lineage>
        <taxon>Bacteria</taxon>
        <taxon>Bacillati</taxon>
        <taxon>Actinomycetota</taxon>
        <taxon>Actinomycetes</taxon>
        <taxon>Mycobacteriales</taxon>
        <taxon>Nocardiaceae</taxon>
        <taxon>Nocardia</taxon>
    </lineage>
</organism>
<evidence type="ECO:0000259" key="5">
    <source>
        <dbReference type="Pfam" id="PF26580"/>
    </source>
</evidence>
<gene>
    <name evidence="6" type="ORF">OG563_04290</name>
</gene>
<dbReference type="EMBL" id="CP109441">
    <property type="protein sequence ID" value="WUV47469.1"/>
    <property type="molecule type" value="Genomic_DNA"/>
</dbReference>
<comment type="similarity">
    <text evidence="2">Belongs to the MTB12 family.</text>
</comment>
<evidence type="ECO:0000256" key="4">
    <source>
        <dbReference type="SAM" id="SignalP"/>
    </source>
</evidence>
<proteinExistence type="inferred from homology"/>
<evidence type="ECO:0000256" key="1">
    <source>
        <dbReference type="ARBA" id="ARBA00022729"/>
    </source>
</evidence>
<evidence type="ECO:0000256" key="2">
    <source>
        <dbReference type="ARBA" id="ARBA00093774"/>
    </source>
</evidence>
<feature type="region of interest" description="Disordered" evidence="3">
    <location>
        <begin position="29"/>
        <end position="56"/>
    </location>
</feature>
<keyword evidence="7" id="KW-1185">Reference proteome</keyword>
<dbReference type="InterPro" id="IPR058644">
    <property type="entry name" value="Mtb12-like_C"/>
</dbReference>
<evidence type="ECO:0000256" key="3">
    <source>
        <dbReference type="SAM" id="MobiDB-lite"/>
    </source>
</evidence>
<evidence type="ECO:0000313" key="6">
    <source>
        <dbReference type="EMBL" id="WUV47469.1"/>
    </source>
</evidence>
<name>A0ABZ1YW71_9NOCA</name>
<feature type="signal peptide" evidence="4">
    <location>
        <begin position="1"/>
        <end position="21"/>
    </location>
</feature>
<dbReference type="RefSeq" id="WP_327100541.1">
    <property type="nucleotide sequence ID" value="NZ_CP109149.1"/>
</dbReference>
<accession>A0ABZ1YW71</accession>